<keyword evidence="4" id="KW-1185">Reference proteome</keyword>
<organism evidence="3 4">
    <name type="scientific">Peribacillus glennii</name>
    <dbReference type="NCBI Taxonomy" id="2303991"/>
    <lineage>
        <taxon>Bacteria</taxon>
        <taxon>Bacillati</taxon>
        <taxon>Bacillota</taxon>
        <taxon>Bacilli</taxon>
        <taxon>Bacillales</taxon>
        <taxon>Bacillaceae</taxon>
        <taxon>Peribacillus</taxon>
    </lineage>
</organism>
<dbReference type="InterPro" id="IPR036291">
    <property type="entry name" value="NAD(P)-bd_dom_sf"/>
</dbReference>
<dbReference type="AlphaFoldDB" id="A0A372LE23"/>
<dbReference type="PRINTS" id="PR00080">
    <property type="entry name" value="SDRFAMILY"/>
</dbReference>
<dbReference type="PANTHER" id="PTHR42879">
    <property type="entry name" value="3-OXOACYL-(ACYL-CARRIER-PROTEIN) REDUCTASE"/>
    <property type="match status" value="1"/>
</dbReference>
<dbReference type="Gene3D" id="3.40.50.720">
    <property type="entry name" value="NAD(P)-binding Rossmann-like Domain"/>
    <property type="match status" value="1"/>
</dbReference>
<protein>
    <submittedName>
        <fullName evidence="3">SDR family oxidoreductase</fullName>
    </submittedName>
</protein>
<dbReference type="PRINTS" id="PR00081">
    <property type="entry name" value="GDHRDH"/>
</dbReference>
<dbReference type="GO" id="GO:0016491">
    <property type="term" value="F:oxidoreductase activity"/>
    <property type="evidence" value="ECO:0007669"/>
    <property type="project" value="UniProtKB-KW"/>
</dbReference>
<keyword evidence="2" id="KW-0560">Oxidoreductase</keyword>
<dbReference type="CDD" id="cd05344">
    <property type="entry name" value="BKR_like_SDR_like"/>
    <property type="match status" value="1"/>
</dbReference>
<reference evidence="3 4" key="1">
    <citation type="submission" date="2018-08" db="EMBL/GenBank/DDBJ databases">
        <title>Bacillus chawlae sp. nov., Bacillus glennii sp. nov., and Bacillus saganii sp. nov. Isolated from the Vehicle Assembly Building at Kennedy Space Center where the Viking Spacecraft were Assembled.</title>
        <authorList>
            <person name="Seuylemezian A."/>
            <person name="Vaishampayan P."/>
        </authorList>
    </citation>
    <scope>NUCLEOTIDE SEQUENCE [LARGE SCALE GENOMIC DNA]</scope>
    <source>
        <strain evidence="3 4">V44-8</strain>
    </source>
</reference>
<dbReference type="SUPFAM" id="SSF51735">
    <property type="entry name" value="NAD(P)-binding Rossmann-fold domains"/>
    <property type="match status" value="1"/>
</dbReference>
<dbReference type="GO" id="GO:0008206">
    <property type="term" value="P:bile acid metabolic process"/>
    <property type="evidence" value="ECO:0007669"/>
    <property type="project" value="UniProtKB-ARBA"/>
</dbReference>
<evidence type="ECO:0000313" key="3">
    <source>
        <dbReference type="EMBL" id="RFU63465.1"/>
    </source>
</evidence>
<accession>A0A372LE23</accession>
<dbReference type="InterPro" id="IPR050259">
    <property type="entry name" value="SDR"/>
</dbReference>
<evidence type="ECO:0000256" key="2">
    <source>
        <dbReference type="ARBA" id="ARBA00023002"/>
    </source>
</evidence>
<evidence type="ECO:0000256" key="1">
    <source>
        <dbReference type="ARBA" id="ARBA00006484"/>
    </source>
</evidence>
<evidence type="ECO:0000313" key="4">
    <source>
        <dbReference type="Proteomes" id="UP000262939"/>
    </source>
</evidence>
<gene>
    <name evidence="3" type="ORF">D0466_12090</name>
</gene>
<dbReference type="RefSeq" id="WP_117322831.1">
    <property type="nucleotide sequence ID" value="NZ_QVTD01000006.1"/>
</dbReference>
<dbReference type="OrthoDB" id="9803333at2"/>
<dbReference type="EMBL" id="QVTD01000006">
    <property type="protein sequence ID" value="RFU63465.1"/>
    <property type="molecule type" value="Genomic_DNA"/>
</dbReference>
<dbReference type="PANTHER" id="PTHR42879:SF6">
    <property type="entry name" value="NADPH-DEPENDENT REDUCTASE BACG"/>
    <property type="match status" value="1"/>
</dbReference>
<comment type="similarity">
    <text evidence="1">Belongs to the short-chain dehydrogenases/reductases (SDR) family.</text>
</comment>
<name>A0A372LE23_9BACI</name>
<sequence length="261" mass="28054">MDYQLQGKNAIVVASSQGLGKAIAAELLKEGANVLLASRDEDKLTAVQTELSTLGKGKVLYTAADVKNPADIKSMVEKAAAEFGKIDILVNNAGGPPAGSFEQMTDDDWQHSFELNLLSYIRTIRESLPYLKEQGGKIINIASSSIKEPIPGLILSNTFRTAIIGLSKTLAEELAPHGILINTVAPGRIATDRVRHLDEVNAQKKGISVEEVEENVKKNIPLGRYGKPEEFARVVTFLASDANSYMTGSAFLVDGGMVKSI</sequence>
<dbReference type="FunFam" id="3.40.50.720:FF:000084">
    <property type="entry name" value="Short-chain dehydrogenase reductase"/>
    <property type="match status" value="1"/>
</dbReference>
<dbReference type="InterPro" id="IPR002347">
    <property type="entry name" value="SDR_fam"/>
</dbReference>
<dbReference type="Proteomes" id="UP000262939">
    <property type="component" value="Unassembled WGS sequence"/>
</dbReference>
<proteinExistence type="inferred from homology"/>
<comment type="caution">
    <text evidence="3">The sequence shown here is derived from an EMBL/GenBank/DDBJ whole genome shotgun (WGS) entry which is preliminary data.</text>
</comment>
<dbReference type="Pfam" id="PF13561">
    <property type="entry name" value="adh_short_C2"/>
    <property type="match status" value="1"/>
</dbReference>